<sequence length="901" mass="103650">MEVDGVSFNLDIGAGPDDNDSDAETTTASQNIIVDIRDVIGFKRWRGQRKYKGPTWKERLRRFNDAWGELIDELVDEFIRWKYSTPQSPTSFPEESNGWEFSINVVDIHNLTREVTIHRDSDTKAAIALVRAGYLPASPVSPSFAVSLRTLELFYTLRLFKPNLSVEAFAKTVCHLYSIPYRRGHRTALSDTFDIYLAILRKVNAQVAKELGHNTPDYRVLHSCPPCNYELEDEPPLMFTRMFVADGNNSLKRMNGVGKREVSDTRVFGESDYYLTEEYVNTFADEVKSRPLSKNAVDDGEEEEEFEGDWIDEVHGDPTDGAPDTELPECTKNWKAAAHDSLKKMWSAFRESGYFATACRHGFVLWVVDMIRSGELAKYPLAMVAKALKVFGPRWMFGYDIGCSFSSTIRNSSLGPEFEEKGCRTCVNAFHGYSHCALCQQLFHPLNIVGMGLEDLETLERLFSSSNQLGAITRYMSSYRRRVFIDLFLQQWDRDKYQNLATMLHNNYLQALEILDNEAPSFEADLHALNITEEDLETYLADETRHLATLGKETEEDLHAIAYVDLLRKYRDINTSYENASTNFRLHIPEDYQFMSDATSYTSNLSETRKAETRRRFLSEQSSQVLFELTQMEMAMGISRRWEPSDPEYMQAVEYINTRKYRKALERLHKLVVQRLFELHKMNLSNTGYKMRTHISNALQRRSKAIKNAVKAYNTAAVGLNPPRDTLDWSKVSHYTFLDQFNILQDTRHSVFDQPWAKPVNRTLMKQRHRIARAREEIIRCNVEIRRLHTSIVDEDKHFETVLAQLVDSPILGPVTDYIRRRQAVNSLLLARINQTYQLEGFSGERTPGTRKGTSNMQHSTAFPPPQTTDPGSDVGDDEDDDEFTEEMDNVLDFMANISLQ</sequence>
<dbReference type="PANTHER" id="PTHR33096">
    <property type="entry name" value="CXC2 DOMAIN-CONTAINING PROTEIN"/>
    <property type="match status" value="1"/>
</dbReference>
<dbReference type="AlphaFoldDB" id="A0A6A4GVW6"/>
<evidence type="ECO:0000313" key="2">
    <source>
        <dbReference type="EMBL" id="KAE9389244.1"/>
    </source>
</evidence>
<evidence type="ECO:0000313" key="3">
    <source>
        <dbReference type="Proteomes" id="UP000799118"/>
    </source>
</evidence>
<dbReference type="OrthoDB" id="2505969at2759"/>
<feature type="compositionally biased region" description="Polar residues" evidence="1">
    <location>
        <begin position="852"/>
        <end position="861"/>
    </location>
</feature>
<name>A0A6A4GVW6_9AGAR</name>
<dbReference type="InterPro" id="IPR040521">
    <property type="entry name" value="KDZ"/>
</dbReference>
<evidence type="ECO:0000256" key="1">
    <source>
        <dbReference type="SAM" id="MobiDB-lite"/>
    </source>
</evidence>
<feature type="compositionally biased region" description="Acidic residues" evidence="1">
    <location>
        <begin position="875"/>
        <end position="885"/>
    </location>
</feature>
<feature type="region of interest" description="Disordered" evidence="1">
    <location>
        <begin position="841"/>
        <end position="885"/>
    </location>
</feature>
<protein>
    <recommendedName>
        <fullName evidence="4">CxC2-like cysteine cluster KDZ transposase-associated domain-containing protein</fullName>
    </recommendedName>
</protein>
<organism evidence="2 3">
    <name type="scientific">Gymnopus androsaceus JB14</name>
    <dbReference type="NCBI Taxonomy" id="1447944"/>
    <lineage>
        <taxon>Eukaryota</taxon>
        <taxon>Fungi</taxon>
        <taxon>Dikarya</taxon>
        <taxon>Basidiomycota</taxon>
        <taxon>Agaricomycotina</taxon>
        <taxon>Agaricomycetes</taxon>
        <taxon>Agaricomycetidae</taxon>
        <taxon>Agaricales</taxon>
        <taxon>Marasmiineae</taxon>
        <taxon>Omphalotaceae</taxon>
        <taxon>Gymnopus</taxon>
    </lineage>
</organism>
<evidence type="ECO:0008006" key="4">
    <source>
        <dbReference type="Google" id="ProtNLM"/>
    </source>
</evidence>
<dbReference type="PANTHER" id="PTHR33096:SF1">
    <property type="entry name" value="CXC1-LIKE CYSTEINE CLUSTER ASSOCIATED WITH KDZ TRANSPOSASES DOMAIN-CONTAINING PROTEIN"/>
    <property type="match status" value="1"/>
</dbReference>
<dbReference type="Pfam" id="PF18758">
    <property type="entry name" value="KDZ"/>
    <property type="match status" value="1"/>
</dbReference>
<dbReference type="Proteomes" id="UP000799118">
    <property type="component" value="Unassembled WGS sequence"/>
</dbReference>
<gene>
    <name evidence="2" type="ORF">BT96DRAFT_835164</name>
</gene>
<proteinExistence type="predicted"/>
<reference evidence="2" key="1">
    <citation type="journal article" date="2019" name="Environ. Microbiol.">
        <title>Fungal ecological strategies reflected in gene transcription - a case study of two litter decomposers.</title>
        <authorList>
            <person name="Barbi F."/>
            <person name="Kohler A."/>
            <person name="Barry K."/>
            <person name="Baskaran P."/>
            <person name="Daum C."/>
            <person name="Fauchery L."/>
            <person name="Ihrmark K."/>
            <person name="Kuo A."/>
            <person name="LaButti K."/>
            <person name="Lipzen A."/>
            <person name="Morin E."/>
            <person name="Grigoriev I.V."/>
            <person name="Henrissat B."/>
            <person name="Lindahl B."/>
            <person name="Martin F."/>
        </authorList>
    </citation>
    <scope>NUCLEOTIDE SEQUENCE</scope>
    <source>
        <strain evidence="2">JB14</strain>
    </source>
</reference>
<keyword evidence="3" id="KW-1185">Reference proteome</keyword>
<dbReference type="EMBL" id="ML769705">
    <property type="protein sequence ID" value="KAE9389244.1"/>
    <property type="molecule type" value="Genomic_DNA"/>
</dbReference>
<accession>A0A6A4GVW6</accession>